<evidence type="ECO:0000313" key="5">
    <source>
        <dbReference type="Proteomes" id="UP001317629"/>
    </source>
</evidence>
<dbReference type="Pfam" id="PF06114">
    <property type="entry name" value="Peptidase_M78"/>
    <property type="match status" value="1"/>
</dbReference>
<dbReference type="SUPFAM" id="SSF47413">
    <property type="entry name" value="lambda repressor-like DNA-binding domains"/>
    <property type="match status" value="1"/>
</dbReference>
<dbReference type="PANTHER" id="PTHR43236:SF1">
    <property type="entry name" value="BLL7220 PROTEIN"/>
    <property type="match status" value="1"/>
</dbReference>
<evidence type="ECO:0000256" key="1">
    <source>
        <dbReference type="ARBA" id="ARBA00007227"/>
    </source>
</evidence>
<keyword evidence="4" id="KW-0614">Plasmid</keyword>
<evidence type="ECO:0000313" key="4">
    <source>
        <dbReference type="EMBL" id="BDV36691.1"/>
    </source>
</evidence>
<dbReference type="PANTHER" id="PTHR43236">
    <property type="entry name" value="ANTITOXIN HIGA1"/>
    <property type="match status" value="1"/>
</dbReference>
<evidence type="ECO:0000259" key="3">
    <source>
        <dbReference type="PROSITE" id="PS50943"/>
    </source>
</evidence>
<dbReference type="CDD" id="cd00093">
    <property type="entry name" value="HTH_XRE"/>
    <property type="match status" value="1"/>
</dbReference>
<geneLocation type="plasmid" evidence="4 5">
    <name>pSS37A-Re-4</name>
</geneLocation>
<proteinExistence type="inferred from homology"/>
<gene>
    <name evidence="4" type="ORF">SS37A_42210</name>
</gene>
<dbReference type="PROSITE" id="PS50943">
    <property type="entry name" value="HTH_CROC1"/>
    <property type="match status" value="1"/>
</dbReference>
<comment type="similarity">
    <text evidence="1">Belongs to the short-chain fatty acyl-CoA assimilation regulator (ScfR) family.</text>
</comment>
<evidence type="ECO:0000256" key="2">
    <source>
        <dbReference type="SAM" id="MobiDB-lite"/>
    </source>
</evidence>
<feature type="region of interest" description="Disordered" evidence="2">
    <location>
        <begin position="326"/>
        <end position="345"/>
    </location>
</feature>
<dbReference type="EMBL" id="AP027146">
    <property type="protein sequence ID" value="BDV36691.1"/>
    <property type="molecule type" value="Genomic_DNA"/>
</dbReference>
<sequence>MTRLGAIAGVTSKAISDYEKGEYPPSAETLERLALSTRFPPGFFFGPDLHEPTPKTASFRSMSRMTAGQRDAALGAGALAFMLNDWVETRFDLPAPDLLDLRDEDPETAAATLRQHWRLGERPIKNMVHLLESKGVRVYSLAENSVEVDAFSLWHSNTPFLFLNTLKSAEHGRFDAAHELGHLVLHRHCGPHQPNAEKEANAFAAAFLMPRASVLANAPRMATLKQLIQLKKLWIVSVAALAHRLHSLKLLSDWHYRTLCIEMGQLGFRKNEPEGAQRERSQVLAIVFGGLREEGVSKAAVADQLQIDSEELDKLVFGLMLTSLTGGRQSSGRTVSAPPDLRIVK</sequence>
<feature type="domain" description="HTH cro/C1-type" evidence="3">
    <location>
        <begin position="4"/>
        <end position="44"/>
    </location>
</feature>
<organism evidence="4 5">
    <name type="scientific">Methylocystis iwaonis</name>
    <dbReference type="NCBI Taxonomy" id="2885079"/>
    <lineage>
        <taxon>Bacteria</taxon>
        <taxon>Pseudomonadati</taxon>
        <taxon>Pseudomonadota</taxon>
        <taxon>Alphaproteobacteria</taxon>
        <taxon>Hyphomicrobiales</taxon>
        <taxon>Methylocystaceae</taxon>
        <taxon>Methylocystis</taxon>
    </lineage>
</organism>
<name>A0ABN6VQK7_9HYPH</name>
<dbReference type="InterPro" id="IPR010982">
    <property type="entry name" value="Lambda_DNA-bd_dom_sf"/>
</dbReference>
<dbReference type="InterPro" id="IPR010359">
    <property type="entry name" value="IrrE_HExxH"/>
</dbReference>
<keyword evidence="5" id="KW-1185">Reference proteome</keyword>
<dbReference type="InterPro" id="IPR001387">
    <property type="entry name" value="Cro/C1-type_HTH"/>
</dbReference>
<reference evidence="4 5" key="1">
    <citation type="journal article" date="2023" name="Int. J. Syst. Evol. Microbiol.">
        <title>Methylocystis iwaonis sp. nov., a type II methane-oxidizing bacterium from surface soil of a rice paddy field in Japan, and emended description of the genus Methylocystis (ex Whittenbury et al. 1970) Bowman et al. 1993.</title>
        <authorList>
            <person name="Kaise H."/>
            <person name="Sawadogo J.B."/>
            <person name="Alam M.S."/>
            <person name="Ueno C."/>
            <person name="Dianou D."/>
            <person name="Shinjo R."/>
            <person name="Asakawa S."/>
        </authorList>
    </citation>
    <scope>NUCLEOTIDE SEQUENCE [LARGE SCALE GENOMIC DNA]</scope>
    <source>
        <strain evidence="4 5">SS37A-Re</strain>
    </source>
</reference>
<dbReference type="Gene3D" id="1.10.10.2910">
    <property type="match status" value="1"/>
</dbReference>
<dbReference type="InterPro" id="IPR052345">
    <property type="entry name" value="Rad_response_metalloprotease"/>
</dbReference>
<dbReference type="Pfam" id="PF01381">
    <property type="entry name" value="HTH_3"/>
    <property type="match status" value="1"/>
</dbReference>
<dbReference type="Proteomes" id="UP001317629">
    <property type="component" value="Plasmid pSS37A-Re-4"/>
</dbReference>
<protein>
    <submittedName>
        <fullName evidence="4">Transcriptional regulator</fullName>
    </submittedName>
</protein>
<dbReference type="Gene3D" id="1.10.260.40">
    <property type="entry name" value="lambda repressor-like DNA-binding domains"/>
    <property type="match status" value="1"/>
</dbReference>
<accession>A0ABN6VQK7</accession>